<dbReference type="Proteomes" id="UP000789342">
    <property type="component" value="Unassembled WGS sequence"/>
</dbReference>
<comment type="caution">
    <text evidence="1">The sequence shown here is derived from an EMBL/GenBank/DDBJ whole genome shotgun (WGS) entry which is preliminary data.</text>
</comment>
<reference evidence="1" key="1">
    <citation type="submission" date="2021-06" db="EMBL/GenBank/DDBJ databases">
        <authorList>
            <person name="Kallberg Y."/>
            <person name="Tangrot J."/>
            <person name="Rosling A."/>
        </authorList>
    </citation>
    <scope>NUCLEOTIDE SEQUENCE</scope>
    <source>
        <strain evidence="1">CL551</strain>
    </source>
</reference>
<dbReference type="EMBL" id="CAJVPV010007404">
    <property type="protein sequence ID" value="CAG8618477.1"/>
    <property type="molecule type" value="Genomic_DNA"/>
</dbReference>
<organism evidence="1 2">
    <name type="scientific">Acaulospora morrowiae</name>
    <dbReference type="NCBI Taxonomy" id="94023"/>
    <lineage>
        <taxon>Eukaryota</taxon>
        <taxon>Fungi</taxon>
        <taxon>Fungi incertae sedis</taxon>
        <taxon>Mucoromycota</taxon>
        <taxon>Glomeromycotina</taxon>
        <taxon>Glomeromycetes</taxon>
        <taxon>Diversisporales</taxon>
        <taxon>Acaulosporaceae</taxon>
        <taxon>Acaulospora</taxon>
    </lineage>
</organism>
<dbReference type="OrthoDB" id="2417334at2759"/>
<keyword evidence="2" id="KW-1185">Reference proteome</keyword>
<evidence type="ECO:0000313" key="2">
    <source>
        <dbReference type="Proteomes" id="UP000789342"/>
    </source>
</evidence>
<proteinExistence type="predicted"/>
<sequence>MSTASSHPRQILSIIQQGNSSSMAISRTIYNTLQSIHQEKLNGRTPIQALFDELQGSDFEFEYQ</sequence>
<evidence type="ECO:0000313" key="1">
    <source>
        <dbReference type="EMBL" id="CAG8618477.1"/>
    </source>
</evidence>
<accession>A0A9N9D065</accession>
<gene>
    <name evidence="1" type="ORF">AMORRO_LOCUS8552</name>
</gene>
<name>A0A9N9D065_9GLOM</name>
<feature type="non-terminal residue" evidence="1">
    <location>
        <position position="64"/>
    </location>
</feature>
<dbReference type="AlphaFoldDB" id="A0A9N9D065"/>
<protein>
    <submittedName>
        <fullName evidence="1">18450_t:CDS:1</fullName>
    </submittedName>
</protein>